<comment type="caution">
    <text evidence="2">The sequence shown here is derived from an EMBL/GenBank/DDBJ whole genome shotgun (WGS) entry which is preliminary data.</text>
</comment>
<gene>
    <name evidence="2" type="ORF">BC659_1150</name>
</gene>
<feature type="transmembrane region" description="Helical" evidence="1">
    <location>
        <begin position="39"/>
        <end position="61"/>
    </location>
</feature>
<feature type="transmembrane region" description="Helical" evidence="1">
    <location>
        <begin position="12"/>
        <end position="33"/>
    </location>
</feature>
<keyword evidence="1" id="KW-0812">Transmembrane</keyword>
<name>A0A4V3C5A2_9BACT</name>
<proteinExistence type="predicted"/>
<dbReference type="EMBL" id="SNWP01000010">
    <property type="protein sequence ID" value="TDO29068.1"/>
    <property type="molecule type" value="Genomic_DNA"/>
</dbReference>
<keyword evidence="1" id="KW-0472">Membrane</keyword>
<reference evidence="2 3" key="1">
    <citation type="submission" date="2019-03" db="EMBL/GenBank/DDBJ databases">
        <title>Genomic Encyclopedia of Archaeal and Bacterial Type Strains, Phase II (KMG-II): from individual species to whole genera.</title>
        <authorList>
            <person name="Goeker M."/>
        </authorList>
    </citation>
    <scope>NUCLEOTIDE SEQUENCE [LARGE SCALE GENOMIC DNA]</scope>
    <source>
        <strain evidence="2 3">DSM 28323</strain>
    </source>
</reference>
<organism evidence="2 3">
    <name type="scientific">Sediminibacterium goheungense</name>
    <dbReference type="NCBI Taxonomy" id="1086393"/>
    <lineage>
        <taxon>Bacteria</taxon>
        <taxon>Pseudomonadati</taxon>
        <taxon>Bacteroidota</taxon>
        <taxon>Chitinophagia</taxon>
        <taxon>Chitinophagales</taxon>
        <taxon>Chitinophagaceae</taxon>
        <taxon>Sediminibacterium</taxon>
    </lineage>
</organism>
<protein>
    <recommendedName>
        <fullName evidence="4">Phospholipase D-like protein</fullName>
    </recommendedName>
</protein>
<dbReference type="AlphaFoldDB" id="A0A4V3C5A2"/>
<evidence type="ECO:0000313" key="3">
    <source>
        <dbReference type="Proteomes" id="UP000295741"/>
    </source>
</evidence>
<accession>A0A4V3C5A2</accession>
<keyword evidence="1" id="KW-1133">Transmembrane helix</keyword>
<evidence type="ECO:0008006" key="4">
    <source>
        <dbReference type="Google" id="ProtNLM"/>
    </source>
</evidence>
<dbReference type="Proteomes" id="UP000295741">
    <property type="component" value="Unassembled WGS sequence"/>
</dbReference>
<evidence type="ECO:0000256" key="1">
    <source>
        <dbReference type="SAM" id="Phobius"/>
    </source>
</evidence>
<sequence>MDLFAPDLSLIAWSLLWTIHLILCVIAISKLATDTSIRFLLKLVFLIGIILIPFIGSLTFLRYQRKTILKKAEGGVVTNDQ</sequence>
<keyword evidence="3" id="KW-1185">Reference proteome</keyword>
<evidence type="ECO:0000313" key="2">
    <source>
        <dbReference type="EMBL" id="TDO29068.1"/>
    </source>
</evidence>